<evidence type="ECO:0000313" key="2">
    <source>
        <dbReference type="EMBL" id="TQM95334.1"/>
    </source>
</evidence>
<evidence type="ECO:0000259" key="1">
    <source>
        <dbReference type="Pfam" id="PF24551"/>
    </source>
</evidence>
<dbReference type="OrthoDB" id="9797415at2"/>
<dbReference type="Pfam" id="PF24551">
    <property type="entry name" value="SH3_Rv0428c"/>
    <property type="match status" value="1"/>
</dbReference>
<dbReference type="InterPro" id="IPR023214">
    <property type="entry name" value="HAD_sf"/>
</dbReference>
<feature type="domain" description="Histone acetyltransferase Rv0428c-like SH3" evidence="1">
    <location>
        <begin position="10"/>
        <end position="62"/>
    </location>
</feature>
<evidence type="ECO:0000313" key="3">
    <source>
        <dbReference type="Proteomes" id="UP000315133"/>
    </source>
</evidence>
<proteinExistence type="predicted"/>
<dbReference type="PANTHER" id="PTHR43611:SF3">
    <property type="entry name" value="FLAVIN MONONUCLEOTIDE HYDROLASE 1, CHLOROPLATIC"/>
    <property type="match status" value="1"/>
</dbReference>
<protein>
    <submittedName>
        <fullName evidence="2">Putative hydrolase of the HAD superfamily</fullName>
    </submittedName>
</protein>
<dbReference type="Pfam" id="PF00702">
    <property type="entry name" value="Hydrolase"/>
    <property type="match status" value="1"/>
</dbReference>
<dbReference type="InterPro" id="IPR036412">
    <property type="entry name" value="HAD-like_sf"/>
</dbReference>
<dbReference type="PANTHER" id="PTHR43611">
    <property type="entry name" value="ALPHA-D-GLUCOSE 1-PHOSPHATE PHOSPHATASE"/>
    <property type="match status" value="1"/>
</dbReference>
<dbReference type="EMBL" id="VFPU01000001">
    <property type="protein sequence ID" value="TQM95334.1"/>
    <property type="molecule type" value="Genomic_DNA"/>
</dbReference>
<dbReference type="SUPFAM" id="SSF56784">
    <property type="entry name" value="HAD-like"/>
    <property type="match status" value="1"/>
</dbReference>
<dbReference type="InterPro" id="IPR056934">
    <property type="entry name" value="SH3_Rv0428c"/>
</dbReference>
<name>A0A543KJV1_9MICO</name>
<reference evidence="2 3" key="1">
    <citation type="submission" date="2019-06" db="EMBL/GenBank/DDBJ databases">
        <title>Sequencing the genomes of 1000 actinobacteria strains.</title>
        <authorList>
            <person name="Klenk H.-P."/>
        </authorList>
    </citation>
    <scope>NUCLEOTIDE SEQUENCE [LARGE SCALE GENOMIC DNA]</scope>
    <source>
        <strain evidence="2 3">DSM 12362</strain>
    </source>
</reference>
<dbReference type="GO" id="GO:0016787">
    <property type="term" value="F:hydrolase activity"/>
    <property type="evidence" value="ECO:0007669"/>
    <property type="project" value="UniProtKB-KW"/>
</dbReference>
<dbReference type="Proteomes" id="UP000315133">
    <property type="component" value="Unassembled WGS sequence"/>
</dbReference>
<sequence length="273" mass="29475">MNRSDLATVPLGERLTVRHRLPDGRATDVVGTLVARDRTAVTVRTRTGEDVRVDLAAVIVHRVVRPAPWRVATFLQRAQVAVLDLDGVVRSFDADGWLARAERDLGVDAGGLLELAFGLPEAEAMLVGRSTYDGWLAAVRARLLADGRPAHVVGETMSTWVADRGAPVAATVALVDELAARGTPTFVFTNGTDRVPAELEHIGLGHLVPWLINSADLGAAKPDLEAYAAAHARIEAHLGRTVAREDVRFTDDRPANVDAAREFGWQGRVFTHP</sequence>
<dbReference type="RefSeq" id="WP_141817111.1">
    <property type="nucleotide sequence ID" value="NZ_BAAAIL010000003.1"/>
</dbReference>
<comment type="caution">
    <text evidence="2">The sequence shown here is derived from an EMBL/GenBank/DDBJ whole genome shotgun (WGS) entry which is preliminary data.</text>
</comment>
<gene>
    <name evidence="2" type="ORF">FB476_0173</name>
</gene>
<accession>A0A543KJV1</accession>
<dbReference type="AlphaFoldDB" id="A0A543KJV1"/>
<keyword evidence="3" id="KW-1185">Reference proteome</keyword>
<keyword evidence="2" id="KW-0378">Hydrolase</keyword>
<dbReference type="Gene3D" id="3.40.50.1000">
    <property type="entry name" value="HAD superfamily/HAD-like"/>
    <property type="match status" value="1"/>
</dbReference>
<organism evidence="2 3">
    <name type="scientific">Ornithinimicrobium humiphilum</name>
    <dbReference type="NCBI Taxonomy" id="125288"/>
    <lineage>
        <taxon>Bacteria</taxon>
        <taxon>Bacillati</taxon>
        <taxon>Actinomycetota</taxon>
        <taxon>Actinomycetes</taxon>
        <taxon>Micrococcales</taxon>
        <taxon>Ornithinimicrobiaceae</taxon>
        <taxon>Ornithinimicrobium</taxon>
    </lineage>
</organism>